<name>A0A917U9N0_9ACTN</name>
<evidence type="ECO:0000313" key="2">
    <source>
        <dbReference type="Proteomes" id="UP000608890"/>
    </source>
</evidence>
<dbReference type="AlphaFoldDB" id="A0A917U9N0"/>
<dbReference type="RefSeq" id="WP_189049958.1">
    <property type="nucleotide sequence ID" value="NZ_BMNB01000044.1"/>
</dbReference>
<keyword evidence="2" id="KW-1185">Reference proteome</keyword>
<dbReference type="SUPFAM" id="SSF82171">
    <property type="entry name" value="DPP6 N-terminal domain-like"/>
    <property type="match status" value="1"/>
</dbReference>
<dbReference type="EMBL" id="BMNB01000044">
    <property type="protein sequence ID" value="GGM64659.1"/>
    <property type="molecule type" value="Genomic_DNA"/>
</dbReference>
<gene>
    <name evidence="1" type="ORF">GCM10011608_57580</name>
</gene>
<organism evidence="1 2">
    <name type="scientific">Micromonospora sonchi</name>
    <dbReference type="NCBI Taxonomy" id="1763543"/>
    <lineage>
        <taxon>Bacteria</taxon>
        <taxon>Bacillati</taxon>
        <taxon>Actinomycetota</taxon>
        <taxon>Actinomycetes</taxon>
        <taxon>Micromonosporales</taxon>
        <taxon>Micromonosporaceae</taxon>
        <taxon>Micromonospora</taxon>
    </lineage>
</organism>
<sequence length="275" mass="28278">MINSPHRTLAAGVAVAVTTTGGVPGVPADAAHLSADGRYAAFRSAAPDLVPGGSGTSQAYLRDLTRRTTELISVTHDGSPSNGGSTPAGVSANGRYVLFVSEATNLLPSPPHYGVPRLSPDGQFVLMNELPHRPPGEWRWESRLRNHADPFNSLVIGVSLDGGTPNDSIHGVGASTGGRYVLFHSLASDLVPGDTNQVDDVFVRDRRAGTTVRASVATGGAQGNADSDSALISGQGRFVVFGSAASNLVPGDSNGTGDVFVRDLRAGTTVRVSVG</sequence>
<reference evidence="1" key="2">
    <citation type="submission" date="2020-09" db="EMBL/GenBank/DDBJ databases">
        <authorList>
            <person name="Sun Q."/>
            <person name="Zhou Y."/>
        </authorList>
    </citation>
    <scope>NUCLEOTIDE SEQUENCE</scope>
    <source>
        <strain evidence="1">CGMCC 4.7312</strain>
    </source>
</reference>
<proteinExistence type="predicted"/>
<dbReference type="Gene3D" id="2.120.10.30">
    <property type="entry name" value="TolB, C-terminal domain"/>
    <property type="match status" value="1"/>
</dbReference>
<comment type="caution">
    <text evidence="1">The sequence shown here is derived from an EMBL/GenBank/DDBJ whole genome shotgun (WGS) entry which is preliminary data.</text>
</comment>
<reference evidence="1" key="1">
    <citation type="journal article" date="2014" name="Int. J. Syst. Evol. Microbiol.">
        <title>Complete genome sequence of Corynebacterium casei LMG S-19264T (=DSM 44701T), isolated from a smear-ripened cheese.</title>
        <authorList>
            <consortium name="US DOE Joint Genome Institute (JGI-PGF)"/>
            <person name="Walter F."/>
            <person name="Albersmeier A."/>
            <person name="Kalinowski J."/>
            <person name="Ruckert C."/>
        </authorList>
    </citation>
    <scope>NUCLEOTIDE SEQUENCE</scope>
    <source>
        <strain evidence="1">CGMCC 4.7312</strain>
    </source>
</reference>
<dbReference type="Proteomes" id="UP000608890">
    <property type="component" value="Unassembled WGS sequence"/>
</dbReference>
<evidence type="ECO:0000313" key="1">
    <source>
        <dbReference type="EMBL" id="GGM64659.1"/>
    </source>
</evidence>
<dbReference type="InterPro" id="IPR011042">
    <property type="entry name" value="6-blade_b-propeller_TolB-like"/>
</dbReference>
<accession>A0A917U9N0</accession>
<protein>
    <submittedName>
        <fullName evidence="1">Uncharacterized protein</fullName>
    </submittedName>
</protein>